<gene>
    <name evidence="8" type="ORF">FX988_03598</name>
</gene>
<evidence type="ECO:0000256" key="5">
    <source>
        <dbReference type="ARBA" id="ARBA00023049"/>
    </source>
</evidence>
<dbReference type="AlphaFoldDB" id="A0A857JQV8"/>
<comment type="similarity">
    <text evidence="6">Belongs to the peptidase M48 family.</text>
</comment>
<sequence length="269" mass="29193">MTYSLNKVLTTVCVSTLLLTSCAKSPLGRNQLKLYSSDQLANMGQQTFDGMKSEQKVSKTPVTNQFVSCVADAITKHVPQSVFSGEWELVVFDEPQVNAFALPGGKIGVYTGLLDVAENQDQLAAVIGHEIGHVIAEHGNERMSSSTLIGIGMEATNQLLQANQIANNNMIMAAIGMGVQVGVQLPFSRTHETEADLIGLQLMAKSGFNPQQSVNLWENMDKASGDNRQAEILSTHPAPQSRIEKLSENMAPALAMYRQTSERPQCKKS</sequence>
<evidence type="ECO:0000256" key="4">
    <source>
        <dbReference type="ARBA" id="ARBA00022833"/>
    </source>
</evidence>
<dbReference type="GO" id="GO:0004222">
    <property type="term" value="F:metalloendopeptidase activity"/>
    <property type="evidence" value="ECO:0007669"/>
    <property type="project" value="InterPro"/>
</dbReference>
<dbReference type="Gene3D" id="3.30.2010.10">
    <property type="entry name" value="Metalloproteases ('zincins'), catalytic domain"/>
    <property type="match status" value="1"/>
</dbReference>
<accession>A0A857JQV8</accession>
<dbReference type="InterPro" id="IPR001915">
    <property type="entry name" value="Peptidase_M48"/>
</dbReference>
<keyword evidence="4 6" id="KW-0862">Zinc</keyword>
<name>A0A857JQV8_9ALTE</name>
<dbReference type="PANTHER" id="PTHR22726">
    <property type="entry name" value="METALLOENDOPEPTIDASE OMA1"/>
    <property type="match status" value="1"/>
</dbReference>
<proteinExistence type="inferred from homology"/>
<feature type="domain" description="Peptidase M48" evidence="7">
    <location>
        <begin position="85"/>
        <end position="248"/>
    </location>
</feature>
<protein>
    <submittedName>
        <fullName evidence="8">Beta-barrel assembly-enhancing protease</fullName>
        <ecNumber evidence="8">3.4.-.-</ecNumber>
    </submittedName>
</protein>
<comment type="cofactor">
    <cofactor evidence="6">
        <name>Zn(2+)</name>
        <dbReference type="ChEBI" id="CHEBI:29105"/>
    </cofactor>
    <text evidence="6">Binds 1 zinc ion per subunit.</text>
</comment>
<keyword evidence="2" id="KW-0479">Metal-binding</keyword>
<evidence type="ECO:0000256" key="2">
    <source>
        <dbReference type="ARBA" id="ARBA00022723"/>
    </source>
</evidence>
<keyword evidence="3 6" id="KW-0378">Hydrolase</keyword>
<evidence type="ECO:0000313" key="8">
    <source>
        <dbReference type="EMBL" id="QHJ13337.1"/>
    </source>
</evidence>
<dbReference type="Pfam" id="PF01435">
    <property type="entry name" value="Peptidase_M48"/>
    <property type="match status" value="1"/>
</dbReference>
<evidence type="ECO:0000313" key="9">
    <source>
        <dbReference type="Proteomes" id="UP000464524"/>
    </source>
</evidence>
<dbReference type="InterPro" id="IPR051156">
    <property type="entry name" value="Mito/Outer_Membr_Metalloprot"/>
</dbReference>
<evidence type="ECO:0000259" key="7">
    <source>
        <dbReference type="Pfam" id="PF01435"/>
    </source>
</evidence>
<reference evidence="8 9" key="1">
    <citation type="submission" date="2019-12" db="EMBL/GenBank/DDBJ databases">
        <title>Genome sequencing and assembly of endphytes of Porphyra tenera.</title>
        <authorList>
            <person name="Park J.M."/>
            <person name="Shin R."/>
            <person name="Jo S.H."/>
        </authorList>
    </citation>
    <scope>NUCLEOTIDE SEQUENCE [LARGE SCALE GENOMIC DNA]</scope>
    <source>
        <strain evidence="8 9">GPM4</strain>
    </source>
</reference>
<keyword evidence="1 6" id="KW-0645">Protease</keyword>
<dbReference type="GO" id="GO:0051603">
    <property type="term" value="P:proteolysis involved in protein catabolic process"/>
    <property type="evidence" value="ECO:0007669"/>
    <property type="project" value="TreeGrafter"/>
</dbReference>
<dbReference type="GO" id="GO:0046872">
    <property type="term" value="F:metal ion binding"/>
    <property type="evidence" value="ECO:0007669"/>
    <property type="project" value="UniProtKB-KW"/>
</dbReference>
<organism evidence="8 9">
    <name type="scientific">Paraglaciecola mesophila</name>
    <dbReference type="NCBI Taxonomy" id="197222"/>
    <lineage>
        <taxon>Bacteria</taxon>
        <taxon>Pseudomonadati</taxon>
        <taxon>Pseudomonadota</taxon>
        <taxon>Gammaproteobacteria</taxon>
        <taxon>Alteromonadales</taxon>
        <taxon>Alteromonadaceae</taxon>
        <taxon>Paraglaciecola</taxon>
    </lineage>
</organism>
<dbReference type="OrthoDB" id="9810445at2"/>
<dbReference type="PANTHER" id="PTHR22726:SF24">
    <property type="entry name" value="M48 FAMILY METALLOPEPTIDASE"/>
    <property type="match status" value="1"/>
</dbReference>
<dbReference type="RefSeq" id="WP_160181435.1">
    <property type="nucleotide sequence ID" value="NZ_CP047656.1"/>
</dbReference>
<evidence type="ECO:0000256" key="6">
    <source>
        <dbReference type="RuleBase" id="RU003983"/>
    </source>
</evidence>
<dbReference type="EMBL" id="CP047656">
    <property type="protein sequence ID" value="QHJ13337.1"/>
    <property type="molecule type" value="Genomic_DNA"/>
</dbReference>
<keyword evidence="5 6" id="KW-0482">Metalloprotease</keyword>
<keyword evidence="9" id="KW-1185">Reference proteome</keyword>
<dbReference type="EC" id="3.4.-.-" evidence="8"/>
<dbReference type="CDD" id="cd07331">
    <property type="entry name" value="M48C_Oma1_like"/>
    <property type="match status" value="1"/>
</dbReference>
<evidence type="ECO:0000256" key="3">
    <source>
        <dbReference type="ARBA" id="ARBA00022801"/>
    </source>
</evidence>
<evidence type="ECO:0000256" key="1">
    <source>
        <dbReference type="ARBA" id="ARBA00022670"/>
    </source>
</evidence>
<dbReference type="KEGG" id="pmes:FX988_03598"/>
<dbReference type="GO" id="GO:0016020">
    <property type="term" value="C:membrane"/>
    <property type="evidence" value="ECO:0007669"/>
    <property type="project" value="TreeGrafter"/>
</dbReference>
<dbReference type="PROSITE" id="PS51257">
    <property type="entry name" value="PROKAR_LIPOPROTEIN"/>
    <property type="match status" value="1"/>
</dbReference>
<dbReference type="Proteomes" id="UP000464524">
    <property type="component" value="Chromosome"/>
</dbReference>